<keyword evidence="2" id="KW-1185">Reference proteome</keyword>
<dbReference type="Proteomes" id="UP001165960">
    <property type="component" value="Unassembled WGS sequence"/>
</dbReference>
<comment type="caution">
    <text evidence="1">The sequence shown here is derived from an EMBL/GenBank/DDBJ whole genome shotgun (WGS) entry which is preliminary data.</text>
</comment>
<reference evidence="1" key="1">
    <citation type="submission" date="2022-04" db="EMBL/GenBank/DDBJ databases">
        <title>Genome of the entomopathogenic fungus Entomophthora muscae.</title>
        <authorList>
            <person name="Elya C."/>
            <person name="Lovett B.R."/>
            <person name="Lee E."/>
            <person name="Macias A.M."/>
            <person name="Hajek A.E."/>
            <person name="De Bivort B.L."/>
            <person name="Kasson M.T."/>
            <person name="De Fine Licht H.H."/>
            <person name="Stajich J.E."/>
        </authorList>
    </citation>
    <scope>NUCLEOTIDE SEQUENCE</scope>
    <source>
        <strain evidence="1">Berkeley</strain>
    </source>
</reference>
<name>A0ACC2RZ82_9FUNG</name>
<protein>
    <submittedName>
        <fullName evidence="1">Uncharacterized protein</fullName>
    </submittedName>
</protein>
<sequence>MPHYKGVLYRHQGGWKSTLKREIGFNLLSTEKVVKSIRASSQTGTGGLAAPNCNRATSSNATDELGGSQLKINDFCWVIQQIQYQLGLLNNLANKSFQVQAQSTSSPEAKVPAPVLSSSPDSHATL</sequence>
<accession>A0ACC2RZ82</accession>
<dbReference type="EMBL" id="QTSX02006400">
    <property type="protein sequence ID" value="KAJ9055413.1"/>
    <property type="molecule type" value="Genomic_DNA"/>
</dbReference>
<gene>
    <name evidence="1" type="ORF">DSO57_1004273</name>
</gene>
<evidence type="ECO:0000313" key="2">
    <source>
        <dbReference type="Proteomes" id="UP001165960"/>
    </source>
</evidence>
<evidence type="ECO:0000313" key="1">
    <source>
        <dbReference type="EMBL" id="KAJ9055413.1"/>
    </source>
</evidence>
<organism evidence="1 2">
    <name type="scientific">Entomophthora muscae</name>
    <dbReference type="NCBI Taxonomy" id="34485"/>
    <lineage>
        <taxon>Eukaryota</taxon>
        <taxon>Fungi</taxon>
        <taxon>Fungi incertae sedis</taxon>
        <taxon>Zoopagomycota</taxon>
        <taxon>Entomophthoromycotina</taxon>
        <taxon>Entomophthoromycetes</taxon>
        <taxon>Entomophthorales</taxon>
        <taxon>Entomophthoraceae</taxon>
        <taxon>Entomophthora</taxon>
    </lineage>
</organism>
<proteinExistence type="predicted"/>